<protein>
    <submittedName>
        <fullName evidence="2">Uncharacterized protein</fullName>
    </submittedName>
</protein>
<name>A0A9P9ILU7_9PLEO</name>
<evidence type="ECO:0000313" key="2">
    <source>
        <dbReference type="EMBL" id="KAH7125161.1"/>
    </source>
</evidence>
<comment type="caution">
    <text evidence="2">The sequence shown here is derived from an EMBL/GenBank/DDBJ whole genome shotgun (WGS) entry which is preliminary data.</text>
</comment>
<evidence type="ECO:0000313" key="3">
    <source>
        <dbReference type="Proteomes" id="UP000700596"/>
    </source>
</evidence>
<accession>A0A9P9ILU7</accession>
<dbReference type="OrthoDB" id="3993201at2759"/>
<proteinExistence type="predicted"/>
<gene>
    <name evidence="2" type="ORF">B0J11DRAFT_299130</name>
</gene>
<evidence type="ECO:0000256" key="1">
    <source>
        <dbReference type="SAM" id="MobiDB-lite"/>
    </source>
</evidence>
<dbReference type="AlphaFoldDB" id="A0A9P9ILU7"/>
<feature type="region of interest" description="Disordered" evidence="1">
    <location>
        <begin position="74"/>
        <end position="93"/>
    </location>
</feature>
<dbReference type="Proteomes" id="UP000700596">
    <property type="component" value="Unassembled WGS sequence"/>
</dbReference>
<keyword evidence="3" id="KW-1185">Reference proteome</keyword>
<reference evidence="2" key="1">
    <citation type="journal article" date="2021" name="Nat. Commun.">
        <title>Genetic determinants of endophytism in the Arabidopsis root mycobiome.</title>
        <authorList>
            <person name="Mesny F."/>
            <person name="Miyauchi S."/>
            <person name="Thiergart T."/>
            <person name="Pickel B."/>
            <person name="Atanasova L."/>
            <person name="Karlsson M."/>
            <person name="Huettel B."/>
            <person name="Barry K.W."/>
            <person name="Haridas S."/>
            <person name="Chen C."/>
            <person name="Bauer D."/>
            <person name="Andreopoulos W."/>
            <person name="Pangilinan J."/>
            <person name="LaButti K."/>
            <person name="Riley R."/>
            <person name="Lipzen A."/>
            <person name="Clum A."/>
            <person name="Drula E."/>
            <person name="Henrissat B."/>
            <person name="Kohler A."/>
            <person name="Grigoriev I.V."/>
            <person name="Martin F.M."/>
            <person name="Hacquard S."/>
        </authorList>
    </citation>
    <scope>NUCLEOTIDE SEQUENCE</scope>
    <source>
        <strain evidence="2">MPI-CAGE-CH-0243</strain>
    </source>
</reference>
<sequence>MQPFRVTTALGPRLCASGPRLCASGPRLCASGPRLCASGPRLCISQTRTLHMTGPATYSNLLTTERPKYNTPRVVSDTETRVPDASGKPARHFNTSRSLKTVGDSSTIDFAYIPDFDPNLPGEQILRVPILPEAEAARKEFTAADGEDAIVIPTIFTAAADGTHIHAPAALVDVTDNGSVDFEGMAARIARTFGGEAGDGEGIVRHVWQGLKEDLFSGAKQSRS</sequence>
<organism evidence="2 3">
    <name type="scientific">Dendryphion nanum</name>
    <dbReference type="NCBI Taxonomy" id="256645"/>
    <lineage>
        <taxon>Eukaryota</taxon>
        <taxon>Fungi</taxon>
        <taxon>Dikarya</taxon>
        <taxon>Ascomycota</taxon>
        <taxon>Pezizomycotina</taxon>
        <taxon>Dothideomycetes</taxon>
        <taxon>Pleosporomycetidae</taxon>
        <taxon>Pleosporales</taxon>
        <taxon>Torulaceae</taxon>
        <taxon>Dendryphion</taxon>
    </lineage>
</organism>
<dbReference type="EMBL" id="JAGMWT010000007">
    <property type="protein sequence ID" value="KAH7125161.1"/>
    <property type="molecule type" value="Genomic_DNA"/>
</dbReference>